<feature type="compositionally biased region" description="Low complexity" evidence="1">
    <location>
        <begin position="293"/>
        <end position="322"/>
    </location>
</feature>
<accession>A0ABR3IUU8</accession>
<dbReference type="Proteomes" id="UP001556367">
    <property type="component" value="Unassembled WGS sequence"/>
</dbReference>
<feature type="transmembrane region" description="Helical" evidence="2">
    <location>
        <begin position="20"/>
        <end position="40"/>
    </location>
</feature>
<sequence length="367" mass="40267">MFVELAVPHALTSRVWIECTWVGVFCVMELAGAGAALAVLPDAMCHPDGIRNPNTSDPFVLRKKIDGSCTSTRVLLAFTWMCWIFLFCYFCFLTVSAFVHQRKDPKVWMRNVASVEWSDSRRKLASAPSSPTLPRFLKKSNSTTVPGIVAPRPRRVIQPDIYAYRSGLSMEYEIEHYNPATSPAPRPSNEQQPQPQMLAFPAAAAPPLLGRNPSYQAAAQPSLTTSFYPQYMQSALSSQDPRSMPVFTQPPTSTSTSTQPTPASPPPLGDWPRRDAITQPLRTKRRPPPPLEPEAGASSSSAPASRPVPVAAASSPPRVTSPMSHQSRTRLSGPTGPRTRTRSTSNGVNRPPPLDLSDISSHNERRR</sequence>
<feature type="transmembrane region" description="Helical" evidence="2">
    <location>
        <begin position="74"/>
        <end position="99"/>
    </location>
</feature>
<feature type="compositionally biased region" description="Low complexity" evidence="1">
    <location>
        <begin position="249"/>
        <end position="261"/>
    </location>
</feature>
<proteinExistence type="predicted"/>
<dbReference type="EMBL" id="JASNQZ010000015">
    <property type="protein sequence ID" value="KAL0947024.1"/>
    <property type="molecule type" value="Genomic_DNA"/>
</dbReference>
<reference evidence="4" key="1">
    <citation type="submission" date="2024-06" db="EMBL/GenBank/DDBJ databases">
        <title>Multi-omics analyses provide insights into the biosynthesis of the anticancer antibiotic pleurotin in Hohenbuehelia grisea.</title>
        <authorList>
            <person name="Weaver J.A."/>
            <person name="Alberti F."/>
        </authorList>
    </citation>
    <scope>NUCLEOTIDE SEQUENCE [LARGE SCALE GENOMIC DNA]</scope>
    <source>
        <strain evidence="4">T-177</strain>
    </source>
</reference>
<keyword evidence="2" id="KW-1133">Transmembrane helix</keyword>
<comment type="caution">
    <text evidence="3">The sequence shown here is derived from an EMBL/GenBank/DDBJ whole genome shotgun (WGS) entry which is preliminary data.</text>
</comment>
<keyword evidence="2" id="KW-0812">Transmembrane</keyword>
<organism evidence="3 4">
    <name type="scientific">Hohenbuehelia grisea</name>
    <dbReference type="NCBI Taxonomy" id="104357"/>
    <lineage>
        <taxon>Eukaryota</taxon>
        <taxon>Fungi</taxon>
        <taxon>Dikarya</taxon>
        <taxon>Basidiomycota</taxon>
        <taxon>Agaricomycotina</taxon>
        <taxon>Agaricomycetes</taxon>
        <taxon>Agaricomycetidae</taxon>
        <taxon>Agaricales</taxon>
        <taxon>Pleurotineae</taxon>
        <taxon>Pleurotaceae</taxon>
        <taxon>Hohenbuehelia</taxon>
    </lineage>
</organism>
<evidence type="ECO:0000313" key="3">
    <source>
        <dbReference type="EMBL" id="KAL0947024.1"/>
    </source>
</evidence>
<gene>
    <name evidence="3" type="ORF">HGRIS_013167</name>
</gene>
<protein>
    <submittedName>
        <fullName evidence="3">Uncharacterized protein</fullName>
    </submittedName>
</protein>
<evidence type="ECO:0000313" key="4">
    <source>
        <dbReference type="Proteomes" id="UP001556367"/>
    </source>
</evidence>
<evidence type="ECO:0000256" key="1">
    <source>
        <dbReference type="SAM" id="MobiDB-lite"/>
    </source>
</evidence>
<evidence type="ECO:0000256" key="2">
    <source>
        <dbReference type="SAM" id="Phobius"/>
    </source>
</evidence>
<feature type="region of interest" description="Disordered" evidence="1">
    <location>
        <begin position="235"/>
        <end position="367"/>
    </location>
</feature>
<name>A0ABR3IUU8_9AGAR</name>
<keyword evidence="2" id="KW-0472">Membrane</keyword>
<keyword evidence="4" id="KW-1185">Reference proteome</keyword>
<feature type="compositionally biased region" description="Low complexity" evidence="1">
    <location>
        <begin position="329"/>
        <end position="345"/>
    </location>
</feature>